<proteinExistence type="predicted"/>
<accession>D1B495</accession>
<evidence type="ECO:0000313" key="3">
    <source>
        <dbReference type="Proteomes" id="UP000002222"/>
    </source>
</evidence>
<dbReference type="Proteomes" id="UP000002222">
    <property type="component" value="Chromosome"/>
</dbReference>
<feature type="chain" id="PRO_5003021272" description="DUF4197 domain-containing protein" evidence="1">
    <location>
        <begin position="17"/>
        <end position="266"/>
    </location>
</feature>
<name>D1B495_SULD5</name>
<sequence length="266" mass="27451" precursor="true">MLKQTLILLTPLMLCAANWQDTLNTAVNAASSTQTTTKTTTTSQSTATSGVKEALSLGAKQAVSLLGKENGYLNNSAVKIPLPSSMKPIATAAEKLGGKSYVDDFVKTMNTAATKSVPKTASILSDTISSMSVEDAQAIVSGGNTAATDYFKTKAGSKLLSAIMPIIKESISESQVMSSYQALKGFAGGSSATQAIGNNALVGQASSLAKGLGMGDALPSGDEDIESYIGRKTLDGLFYMIGEKEKALRSNPLASGSSIIQQVFGK</sequence>
<evidence type="ECO:0008006" key="4">
    <source>
        <dbReference type="Google" id="ProtNLM"/>
    </source>
</evidence>
<evidence type="ECO:0000313" key="2">
    <source>
        <dbReference type="EMBL" id="ACZ12915.1"/>
    </source>
</evidence>
<dbReference type="OrthoDB" id="9789685at2"/>
<dbReference type="RefSeq" id="WP_012857663.1">
    <property type="nucleotide sequence ID" value="NC_013512.1"/>
</dbReference>
<dbReference type="HOGENOM" id="CLU_085032_0_0_7"/>
<protein>
    <recommendedName>
        <fullName evidence="4">DUF4197 domain-containing protein</fullName>
    </recommendedName>
</protein>
<feature type="signal peptide" evidence="1">
    <location>
        <begin position="1"/>
        <end position="16"/>
    </location>
</feature>
<evidence type="ECO:0000256" key="1">
    <source>
        <dbReference type="SAM" id="SignalP"/>
    </source>
</evidence>
<dbReference type="eggNOG" id="ENOG502Z7PK">
    <property type="taxonomic scope" value="Bacteria"/>
</dbReference>
<dbReference type="InterPro" id="IPR025245">
    <property type="entry name" value="DUF4197"/>
</dbReference>
<dbReference type="EMBL" id="CP001816">
    <property type="protein sequence ID" value="ACZ12915.1"/>
    <property type="molecule type" value="Genomic_DNA"/>
</dbReference>
<reference evidence="3" key="1">
    <citation type="submission" date="2009-11" db="EMBL/GenBank/DDBJ databases">
        <title>The complete genome of Sulfurospirillum deleyianum DSM 6946.</title>
        <authorList>
            <consortium name="US DOE Joint Genome Institute (JGI-PGF)"/>
            <person name="Lucas S."/>
            <person name="Copeland A."/>
            <person name="Lapidus A."/>
            <person name="Glavina del Rio T."/>
            <person name="Dalin E."/>
            <person name="Tice H."/>
            <person name="Bruce D."/>
            <person name="Goodwin L."/>
            <person name="Pitluck S."/>
            <person name="Kyrpides N."/>
            <person name="Mavromatis K."/>
            <person name="Ivanova N."/>
            <person name="Ovchinnikova G."/>
            <person name="Munk A.C."/>
            <person name="Lu M."/>
            <person name="Brettin T."/>
            <person name="Detter J.C."/>
            <person name="Han C."/>
            <person name="Tapia R."/>
            <person name="Larimer F."/>
            <person name="Land M."/>
            <person name="Hauser L."/>
            <person name="Markowitz V."/>
            <person name="Cheng J.F."/>
            <person name="Hugenholtz P."/>
            <person name="Woyke T."/>
            <person name="Wu D."/>
            <person name="Aumann P."/>
            <person name="Schneider S."/>
            <person name="Lang E."/>
            <person name="Spring S."/>
            <person name="Klenk H.P."/>
            <person name="Eisen J.A."/>
        </authorList>
    </citation>
    <scope>NUCLEOTIDE SEQUENCE [LARGE SCALE GENOMIC DNA]</scope>
    <source>
        <strain evidence="3">ATCC 51133 / DSM 6946 / 5175</strain>
    </source>
</reference>
<dbReference type="AlphaFoldDB" id="D1B495"/>
<dbReference type="KEGG" id="sdl:Sdel_1900"/>
<dbReference type="Pfam" id="PF13852">
    <property type="entry name" value="DUF4197"/>
    <property type="match status" value="1"/>
</dbReference>
<keyword evidence="3" id="KW-1185">Reference proteome</keyword>
<keyword evidence="1" id="KW-0732">Signal</keyword>
<gene>
    <name evidence="2" type="ordered locus">Sdel_1900</name>
</gene>
<organism evidence="2 3">
    <name type="scientific">Sulfurospirillum deleyianum (strain ATCC 51133 / DSM 6946 / 5175)</name>
    <dbReference type="NCBI Taxonomy" id="525898"/>
    <lineage>
        <taxon>Bacteria</taxon>
        <taxon>Pseudomonadati</taxon>
        <taxon>Campylobacterota</taxon>
        <taxon>Epsilonproteobacteria</taxon>
        <taxon>Campylobacterales</taxon>
        <taxon>Sulfurospirillaceae</taxon>
        <taxon>Sulfurospirillum</taxon>
    </lineage>
</organism>
<reference evidence="2 3" key="2">
    <citation type="journal article" date="2010" name="Stand. Genomic Sci.">
        <title>Complete genome sequence of Sulfurospirillum deleyianum type strain (5175).</title>
        <authorList>
            <person name="Sikorski J."/>
            <person name="Lapidus A."/>
            <person name="Copeland A."/>
            <person name="Glavina Del Rio T."/>
            <person name="Nolan M."/>
            <person name="Lucas S."/>
            <person name="Chen F."/>
            <person name="Tice H."/>
            <person name="Cheng J.F."/>
            <person name="Saunders E."/>
            <person name="Bruce D."/>
            <person name="Goodwin L."/>
            <person name="Pitluck S."/>
            <person name="Ovchinnikova G."/>
            <person name="Pati A."/>
            <person name="Ivanova N."/>
            <person name="Mavromatis K."/>
            <person name="Chen A."/>
            <person name="Palaniappan K."/>
            <person name="Chain P."/>
            <person name="Land M."/>
            <person name="Hauser L."/>
            <person name="Chang Y.J."/>
            <person name="Jeffries C.D."/>
            <person name="Brettin T."/>
            <person name="Detter J.C."/>
            <person name="Han C."/>
            <person name="Rohde M."/>
            <person name="Lang E."/>
            <person name="Spring S."/>
            <person name="Goker M."/>
            <person name="Bristow J."/>
            <person name="Eisen J.A."/>
            <person name="Markowitz V."/>
            <person name="Hugenholtz P."/>
            <person name="Kyrpides N.C."/>
            <person name="Klenk H.P."/>
        </authorList>
    </citation>
    <scope>NUCLEOTIDE SEQUENCE [LARGE SCALE GENOMIC DNA]</scope>
    <source>
        <strain evidence="3">ATCC 51133 / DSM 6946 / 5175</strain>
    </source>
</reference>